<accession>A0A1G2R8H6</accession>
<comment type="caution">
    <text evidence="2">The sequence shown here is derived from an EMBL/GenBank/DDBJ whole genome shotgun (WGS) entry which is preliminary data.</text>
</comment>
<evidence type="ECO:0000313" key="2">
    <source>
        <dbReference type="EMBL" id="OHA68858.1"/>
    </source>
</evidence>
<dbReference type="AlphaFoldDB" id="A0A1G2R8H6"/>
<reference evidence="2 3" key="1">
    <citation type="journal article" date="2016" name="Nat. Commun.">
        <title>Thousands of microbial genomes shed light on interconnected biogeochemical processes in an aquifer system.</title>
        <authorList>
            <person name="Anantharaman K."/>
            <person name="Brown C.T."/>
            <person name="Hug L.A."/>
            <person name="Sharon I."/>
            <person name="Castelle C.J."/>
            <person name="Probst A.J."/>
            <person name="Thomas B.C."/>
            <person name="Singh A."/>
            <person name="Wilkins M.J."/>
            <person name="Karaoz U."/>
            <person name="Brodie E.L."/>
            <person name="Williams K.H."/>
            <person name="Hubbard S.S."/>
            <person name="Banfield J.F."/>
        </authorList>
    </citation>
    <scope>NUCLEOTIDE SEQUENCE [LARGE SCALE GENOMIC DNA]</scope>
</reference>
<evidence type="ECO:0000256" key="1">
    <source>
        <dbReference type="SAM" id="MobiDB-lite"/>
    </source>
</evidence>
<feature type="region of interest" description="Disordered" evidence="1">
    <location>
        <begin position="101"/>
        <end position="121"/>
    </location>
</feature>
<gene>
    <name evidence="2" type="ORF">A3D59_00265</name>
</gene>
<organism evidence="2 3">
    <name type="scientific">Candidatus Wildermuthbacteria bacterium RIFCSPHIGHO2_02_FULL_47_17</name>
    <dbReference type="NCBI Taxonomy" id="1802452"/>
    <lineage>
        <taxon>Bacteria</taxon>
        <taxon>Candidatus Wildermuthiibacteriota</taxon>
    </lineage>
</organism>
<proteinExistence type="predicted"/>
<feature type="compositionally biased region" description="Basic and acidic residues" evidence="1">
    <location>
        <begin position="101"/>
        <end position="112"/>
    </location>
</feature>
<sequence>MDRDHLLKLTMAVYRVTNLFPKKEPLGYDIREAANRILACGLAGEDARGDLELLKTYFDIAKTQNWVSEKNFLILVQEYDKLNEQNEVLPDIMSLPTVEKLRKSGRAPEKPRKANGSDYSSPRVRKKKITEVIHKEEKIALRDLIRGFPDINRRTLIRDLENLVRESAIKKEGNGKKALYLPNGHKVLLIPQVYAKSDGQEEMVTEA</sequence>
<evidence type="ECO:0008006" key="4">
    <source>
        <dbReference type="Google" id="ProtNLM"/>
    </source>
</evidence>
<protein>
    <recommendedName>
        <fullName evidence="4">HTH deoR-type domain-containing protein</fullName>
    </recommendedName>
</protein>
<evidence type="ECO:0000313" key="3">
    <source>
        <dbReference type="Proteomes" id="UP000179258"/>
    </source>
</evidence>
<name>A0A1G2R8H6_9BACT</name>
<dbReference type="Proteomes" id="UP000179258">
    <property type="component" value="Unassembled WGS sequence"/>
</dbReference>
<dbReference type="EMBL" id="MHTX01000005">
    <property type="protein sequence ID" value="OHA68858.1"/>
    <property type="molecule type" value="Genomic_DNA"/>
</dbReference>